<comment type="caution">
    <text evidence="1">The sequence shown here is derived from an EMBL/GenBank/DDBJ whole genome shotgun (WGS) entry which is preliminary data.</text>
</comment>
<dbReference type="EMBL" id="LAZR01003463">
    <property type="protein sequence ID" value="KKN18061.1"/>
    <property type="molecule type" value="Genomic_DNA"/>
</dbReference>
<evidence type="ECO:0008006" key="2">
    <source>
        <dbReference type="Google" id="ProtNLM"/>
    </source>
</evidence>
<organism evidence="1">
    <name type="scientific">marine sediment metagenome</name>
    <dbReference type="NCBI Taxonomy" id="412755"/>
    <lineage>
        <taxon>unclassified sequences</taxon>
        <taxon>metagenomes</taxon>
        <taxon>ecological metagenomes</taxon>
    </lineage>
</organism>
<gene>
    <name evidence="1" type="ORF">LCGC14_0959600</name>
</gene>
<accession>A0A0F9QY55</accession>
<dbReference type="AlphaFoldDB" id="A0A0F9QY55"/>
<name>A0A0F9QY55_9ZZZZ</name>
<sequence length="325" mass="35931">MPEYLKSVLVQRQAMTVSTSPTPWDLPVNPISHILFTLINDNDTGTLDNYKQLVGILAQIDKLEVQYKGQAIISLNGPDLAMYSMLVRQKPLGQVNMLNVTNKMRSLTIAIPFGRRSYDPNECFPATRKGELKLAIDVGAAVTGIDALNVSIETVELPEASPTQFLKCTTMSKTPTATGDHDVDLPLGNRIMGIMMFATEAIVETVGSETPDIGDVKLLRDNKEQFIAKTNWETLHNEMLSDRFPSSGIYNQEHVHLSGAATPTDSDAGQRSGNFPENYIYLDFDPLNDDQYLLETEGAGRLWLRINAEEVTAIRVMPIELMGIG</sequence>
<reference evidence="1" key="1">
    <citation type="journal article" date="2015" name="Nature">
        <title>Complex archaea that bridge the gap between prokaryotes and eukaryotes.</title>
        <authorList>
            <person name="Spang A."/>
            <person name="Saw J.H."/>
            <person name="Jorgensen S.L."/>
            <person name="Zaremba-Niedzwiedzka K."/>
            <person name="Martijn J."/>
            <person name="Lind A.E."/>
            <person name="van Eijk R."/>
            <person name="Schleper C."/>
            <person name="Guy L."/>
            <person name="Ettema T.J."/>
        </authorList>
    </citation>
    <scope>NUCLEOTIDE SEQUENCE</scope>
</reference>
<proteinExistence type="predicted"/>
<evidence type="ECO:0000313" key="1">
    <source>
        <dbReference type="EMBL" id="KKN18061.1"/>
    </source>
</evidence>
<protein>
    <recommendedName>
        <fullName evidence="2">Viral coat protein P2 N-terminal domain-containing protein</fullName>
    </recommendedName>
</protein>